<dbReference type="STRING" id="194439.CT1972"/>
<evidence type="ECO:0000313" key="1">
    <source>
        <dbReference type="EMBL" id="AAM73190.1"/>
    </source>
</evidence>
<dbReference type="NCBIfam" id="TIGR02547">
    <property type="entry name" value="casA_cse1"/>
    <property type="match status" value="1"/>
</dbReference>
<dbReference type="Pfam" id="PF09481">
    <property type="entry name" value="CRISPR_Cse1"/>
    <property type="match status" value="1"/>
</dbReference>
<reference evidence="1 2" key="1">
    <citation type="journal article" date="2002" name="Proc. Natl. Acad. Sci. U.S.A.">
        <title>The complete genome sequence of Chlorobium tepidum TLS, a photosynthetic, anaerobic, green-sulfur bacterium.</title>
        <authorList>
            <person name="Eisen J.A."/>
            <person name="Nelson K.E."/>
            <person name="Paulsen I.T."/>
            <person name="Heidelberg J.F."/>
            <person name="Wu M."/>
            <person name="Dodson R.J."/>
            <person name="Deboy R."/>
            <person name="Gwinn M.L."/>
            <person name="Nelson W.C."/>
            <person name="Haft D.H."/>
            <person name="Hickey E.K."/>
            <person name="Peterson J.D."/>
            <person name="Durkin A.S."/>
            <person name="Kolonay J.L."/>
            <person name="Yang F."/>
            <person name="Holt I."/>
            <person name="Umayam L.A."/>
            <person name="Mason T."/>
            <person name="Brenner M."/>
            <person name="Shea T.P."/>
            <person name="Parksey D."/>
            <person name="Nierman W.C."/>
            <person name="Feldblyum T.V."/>
            <person name="Hansen C.L."/>
            <person name="Craven M.B."/>
            <person name="Radune D."/>
            <person name="Vamathevan J."/>
            <person name="Khouri H."/>
            <person name="White O."/>
            <person name="Gruber T.M."/>
            <person name="Ketchum K.A."/>
            <person name="Venter J.C."/>
            <person name="Tettelin H."/>
            <person name="Bryant D.A."/>
            <person name="Fraser C.M."/>
        </authorList>
    </citation>
    <scope>NUCLEOTIDE SEQUENCE [LARGE SCALE GENOMIC DNA]</scope>
    <source>
        <strain evidence="2">ATCC 49652 / DSM 12025 / NBRC 103806 / TLS</strain>
    </source>
</reference>
<dbReference type="OrthoDB" id="3187690at2"/>
<proteinExistence type="predicted"/>
<dbReference type="EnsemblBacteria" id="AAM73190">
    <property type="protein sequence ID" value="AAM73190"/>
    <property type="gene ID" value="CT1972"/>
</dbReference>
<accession>Q8KB26</accession>
<dbReference type="RefSeq" id="WP_010933628.1">
    <property type="nucleotide sequence ID" value="NC_002932.3"/>
</dbReference>
<dbReference type="CDD" id="cd09669">
    <property type="entry name" value="Cse1_I-E"/>
    <property type="match status" value="1"/>
</dbReference>
<sequence length="530" mass="60073">MHNRFNLIDEPWIPAIGKGLVSLADIFSDPRIPALGGNPVQKIALTKLLLAIGQAACTPETTEALEQLDAETFRRACRAYLEKWRDRFWLFGDKPFLQMPAILDWMESQRAAGILSETENAKQIGPGFYPSLPSENDSILSQFQTLKAQTDAEKALFIVSVMNFAFGGTQINKNIYPSEEKVKGKGKPAKPGPSLGRNGYLHTFLFGSTIIDTLIMNLLSQEEIDNLPFWEKGIGTPPWENMPVSRECDAALSLKKSYMGTLVSLSRFVLLHDDGIYYIDGLPYPSHQEGWLEPSMTIDNQQNPPKAILVNPEKRPWRELVSILAVFDSNKNNKFVCLFIKYGLSRWPKRYNKPGDKIGVWSGGLQVSFQTGEQYAKATNDFVESSVELDPDMWNNLWYDKFFGEISILEIMANKVKNGVINYYDSFEPKKEKKPKERASTIMGKKAVELFWQLCERRFPELVDACGEPDKLPAIHEAINLLALQSYDAYCPKETARQIDAWAECQKDLKKFIRELMEADRRVGGVPSEF</sequence>
<organism evidence="1 2">
    <name type="scientific">Chlorobaculum tepidum (strain ATCC 49652 / DSM 12025 / NBRC 103806 / TLS)</name>
    <name type="common">Chlorobium tepidum</name>
    <dbReference type="NCBI Taxonomy" id="194439"/>
    <lineage>
        <taxon>Bacteria</taxon>
        <taxon>Pseudomonadati</taxon>
        <taxon>Chlorobiota</taxon>
        <taxon>Chlorobiia</taxon>
        <taxon>Chlorobiales</taxon>
        <taxon>Chlorobiaceae</taxon>
        <taxon>Chlorobaculum</taxon>
    </lineage>
</organism>
<dbReference type="AlphaFoldDB" id="Q8KB26"/>
<dbReference type="HOGENOM" id="CLU_551791_0_0_10"/>
<dbReference type="InterPro" id="IPR013381">
    <property type="entry name" value="CRISPR-assoc_prot_Cse1"/>
</dbReference>
<evidence type="ECO:0000313" key="2">
    <source>
        <dbReference type="Proteomes" id="UP000001007"/>
    </source>
</evidence>
<dbReference type="PATRIC" id="fig|194439.7.peg.1786"/>
<dbReference type="EMBL" id="AE006470">
    <property type="protein sequence ID" value="AAM73190.1"/>
    <property type="molecule type" value="Genomic_DNA"/>
</dbReference>
<protein>
    <submittedName>
        <fullName evidence="1">CRISPR-associated protein, CT1972 family</fullName>
    </submittedName>
</protein>
<dbReference type="Proteomes" id="UP000001007">
    <property type="component" value="Chromosome"/>
</dbReference>
<keyword evidence="2" id="KW-1185">Reference proteome</keyword>
<gene>
    <name evidence="1" type="ordered locus">CT1972</name>
</gene>
<dbReference type="KEGG" id="cte:CT1972"/>
<name>Q8KB26_CHLTE</name>
<dbReference type="eggNOG" id="ENOG502Z7W6">
    <property type="taxonomic scope" value="Bacteria"/>
</dbReference>